<comment type="caution">
    <text evidence="3">The sequence shown here is derived from an EMBL/GenBank/DDBJ whole genome shotgun (WGS) entry which is preliminary data.</text>
</comment>
<dbReference type="AlphaFoldDB" id="A0A7Z7BIA8"/>
<gene>
    <name evidence="3" type="ORF">SAMN04487926_14218</name>
</gene>
<proteinExistence type="predicted"/>
<dbReference type="Gene3D" id="1.10.4030.10">
    <property type="entry name" value="Porin chaperone SurA, peptide-binding domain"/>
    <property type="match status" value="1"/>
</dbReference>
<accession>A0A7Z7BIA8</accession>
<reference evidence="3" key="1">
    <citation type="submission" date="2016-10" db="EMBL/GenBank/DDBJ databases">
        <authorList>
            <person name="Varghese N."/>
            <person name="Submissions S."/>
        </authorList>
    </citation>
    <scope>NUCLEOTIDE SEQUENCE [LARGE SCALE GENOMIC DNA]</scope>
    <source>
        <strain evidence="3">YR281</strain>
    </source>
</reference>
<feature type="chain" id="PRO_5031217854" evidence="2">
    <location>
        <begin position="20"/>
        <end position="274"/>
    </location>
</feature>
<feature type="compositionally biased region" description="Polar residues" evidence="1">
    <location>
        <begin position="208"/>
        <end position="220"/>
    </location>
</feature>
<feature type="compositionally biased region" description="Low complexity" evidence="1">
    <location>
        <begin position="195"/>
        <end position="207"/>
    </location>
</feature>
<dbReference type="RefSeq" id="WP_091789792.1">
    <property type="nucleotide sequence ID" value="NZ_FNDI01000042.1"/>
</dbReference>
<dbReference type="InterPro" id="IPR027304">
    <property type="entry name" value="Trigger_fact/SurA_dom_sf"/>
</dbReference>
<protein>
    <submittedName>
        <fullName evidence="3">Uncharacterized protein</fullName>
    </submittedName>
</protein>
<feature type="compositionally biased region" description="Basic and acidic residues" evidence="1">
    <location>
        <begin position="221"/>
        <end position="236"/>
    </location>
</feature>
<feature type="region of interest" description="Disordered" evidence="1">
    <location>
        <begin position="177"/>
        <end position="236"/>
    </location>
</feature>
<evidence type="ECO:0000256" key="1">
    <source>
        <dbReference type="SAM" id="MobiDB-lite"/>
    </source>
</evidence>
<dbReference type="Proteomes" id="UP000198900">
    <property type="component" value="Unassembled WGS sequence"/>
</dbReference>
<keyword evidence="2" id="KW-0732">Signal</keyword>
<evidence type="ECO:0000313" key="4">
    <source>
        <dbReference type="Proteomes" id="UP000198900"/>
    </source>
</evidence>
<keyword evidence="4" id="KW-1185">Reference proteome</keyword>
<name>A0A7Z7BIA8_9BURK</name>
<sequence>MTCRIHSFFTRFAAFVACACPLGVMAEGGTSALAATSGSRPPSSAVVATVNDEIITQADLDNAVAVSGARDTTVLRRTLRHRLIAMELLRQAAEKPRHVNATRGIRQASEASGTIEVIRQYLRDTVRPSAVTEADVWARYAQVMKSLETSMQRSTVSAETADRPLTAGRLTSFARRAAPDGDLVAPQANSEVRRNVSPPVNPSTPVSFANTAPNTPAKQGNDQRLREPGATGDRRIPSFETLRDSIRTQLETERLDEAIRTVVDDLMTQADISE</sequence>
<dbReference type="EMBL" id="FNDI01000042">
    <property type="protein sequence ID" value="SDJ30622.1"/>
    <property type="molecule type" value="Genomic_DNA"/>
</dbReference>
<organism evidence="3 4">
    <name type="scientific">Paraburkholderia steynii</name>
    <dbReference type="NCBI Taxonomy" id="1245441"/>
    <lineage>
        <taxon>Bacteria</taxon>
        <taxon>Pseudomonadati</taxon>
        <taxon>Pseudomonadota</taxon>
        <taxon>Betaproteobacteria</taxon>
        <taxon>Burkholderiales</taxon>
        <taxon>Burkholderiaceae</taxon>
        <taxon>Paraburkholderia</taxon>
    </lineage>
</organism>
<evidence type="ECO:0000256" key="2">
    <source>
        <dbReference type="SAM" id="SignalP"/>
    </source>
</evidence>
<dbReference type="SUPFAM" id="SSF109998">
    <property type="entry name" value="Triger factor/SurA peptide-binding domain-like"/>
    <property type="match status" value="1"/>
</dbReference>
<evidence type="ECO:0000313" key="3">
    <source>
        <dbReference type="EMBL" id="SDJ30622.1"/>
    </source>
</evidence>
<feature type="signal peptide" evidence="2">
    <location>
        <begin position="1"/>
        <end position="19"/>
    </location>
</feature>